<comment type="similarity">
    <text evidence="2">Belongs to the TonB-dependent receptor family. Hemoglobin/haptoglobin binding protein subfamily.</text>
</comment>
<evidence type="ECO:0000256" key="2">
    <source>
        <dbReference type="ARBA" id="ARBA00008143"/>
    </source>
</evidence>
<feature type="signal peptide" evidence="16">
    <location>
        <begin position="1"/>
        <end position="21"/>
    </location>
</feature>
<evidence type="ECO:0000256" key="15">
    <source>
        <dbReference type="SAM" id="MobiDB-lite"/>
    </source>
</evidence>
<dbReference type="Gene3D" id="2.40.170.20">
    <property type="entry name" value="TonB-dependent receptor, beta-barrel domain"/>
    <property type="match status" value="1"/>
</dbReference>
<keyword evidence="8 14" id="KW-0798">TonB box</keyword>
<keyword evidence="4 12" id="KW-1134">Transmembrane beta strand</keyword>
<evidence type="ECO:0000256" key="1">
    <source>
        <dbReference type="ARBA" id="ARBA00004571"/>
    </source>
</evidence>
<sequence>MKKSLICTAIAVACCSATSYAEVFTLGQIDVVENDTDISTVSVNQDQLRQNQISNVAQVAKMSPGVSFERGGARGEQNIRVRGFDALRVPVFIDGIPVYVPYDGTMDLGRFTTFDLAEINISKGASSVLYGANTMGGAVNLVTRKPTKALEGTIGYGYQTGRNSHTAVNQTYFNLGTKQEKFYAQVSGSFAERQGLQLSRDFQPTSYENGGRAENSSSRDRKLSLRVGYTPNATDEYAISYSNQDGRKQQPFYTGNGKPRFWRWPAWDKESIYFLSHTEFADGQYYLNTKLFHDTFKNDLEIYNNETFSSQGKSTSYYRDYSYGAGLEFGANTSEKNILKLSALYKFDVHRDHDDDNPVARDEDRTYSVGLEDTYRVTDTTKVIMGISYDYKDAIKAQSYQLLSTASGEYGLYNFETGSQHAFNYQAKLAHNFSQNDELSLSYAHKSHLPTMKERYSRRIDRNRLPNPFLKPEIADHFEIGYFRTFSDMFKVEGALFYSHVKDAINEVAINDASADVQNQNVDKAIYKGVELGVTTFITKDITLGANYTYIHAKNGDSSIKVTNLPRHKFFAYTDWKITPELSVYLSQTAESGRYALVNKKYETLSGFGTTDAKITYAFKQGLSIDVGVSNIFDKNYYLTEGYVEEGRVYFANVKYSF</sequence>
<keyword evidence="5 12" id="KW-0812">Transmembrane</keyword>
<comment type="subcellular location">
    <subcellularLocation>
        <location evidence="1 12">Cell outer membrane</location>
        <topology evidence="1 12">Multi-pass membrane protein</topology>
    </subcellularLocation>
</comment>
<dbReference type="Gene3D" id="2.170.130.10">
    <property type="entry name" value="TonB-dependent receptor, plug domain"/>
    <property type="match status" value="1"/>
</dbReference>
<dbReference type="InterPro" id="IPR036942">
    <property type="entry name" value="Beta-barrel_TonB_sf"/>
</dbReference>
<keyword evidence="3 12" id="KW-0813">Transport</keyword>
<evidence type="ECO:0000256" key="11">
    <source>
        <dbReference type="ARBA" id="ARBA00023237"/>
    </source>
</evidence>
<keyword evidence="11 12" id="KW-0998">Cell outer membrane</keyword>
<dbReference type="SUPFAM" id="SSF56935">
    <property type="entry name" value="Porins"/>
    <property type="match status" value="1"/>
</dbReference>
<evidence type="ECO:0000259" key="17">
    <source>
        <dbReference type="Pfam" id="PF00593"/>
    </source>
</evidence>
<evidence type="ECO:0000256" key="10">
    <source>
        <dbReference type="ARBA" id="ARBA00023170"/>
    </source>
</evidence>
<dbReference type="AlphaFoldDB" id="A0A4R1L1Z6"/>
<dbReference type="InterPro" id="IPR039426">
    <property type="entry name" value="TonB-dep_rcpt-like"/>
</dbReference>
<keyword evidence="7" id="KW-0677">Repeat</keyword>
<evidence type="ECO:0000256" key="16">
    <source>
        <dbReference type="SAM" id="SignalP"/>
    </source>
</evidence>
<evidence type="ECO:0000256" key="9">
    <source>
        <dbReference type="ARBA" id="ARBA00023136"/>
    </source>
</evidence>
<evidence type="ECO:0000256" key="8">
    <source>
        <dbReference type="ARBA" id="ARBA00023077"/>
    </source>
</evidence>
<feature type="region of interest" description="Disordered" evidence="15">
    <location>
        <begin position="201"/>
        <end position="222"/>
    </location>
</feature>
<dbReference type="Pfam" id="PF07715">
    <property type="entry name" value="Plug"/>
    <property type="match status" value="1"/>
</dbReference>
<gene>
    <name evidence="19" type="ORF">EV692_0021</name>
</gene>
<keyword evidence="9 12" id="KW-0472">Membrane</keyword>
<evidence type="ECO:0000256" key="12">
    <source>
        <dbReference type="PROSITE-ProRule" id="PRU01360"/>
    </source>
</evidence>
<feature type="domain" description="TonB-dependent receptor plug" evidence="18">
    <location>
        <begin position="34"/>
        <end position="138"/>
    </location>
</feature>
<reference evidence="19 20" key="1">
    <citation type="submission" date="2019-03" db="EMBL/GenBank/DDBJ databases">
        <title>Genomic Encyclopedia of Type Strains, Phase IV (KMG-IV): sequencing the most valuable type-strain genomes for metagenomic binning, comparative biology and taxonomic classification.</title>
        <authorList>
            <person name="Goeker M."/>
        </authorList>
    </citation>
    <scope>NUCLEOTIDE SEQUENCE [LARGE SCALE GENOMIC DNA]</scope>
    <source>
        <strain evidence="19 20">DSM 10053</strain>
    </source>
</reference>
<dbReference type="PANTHER" id="PTHR30069">
    <property type="entry name" value="TONB-DEPENDENT OUTER MEMBRANE RECEPTOR"/>
    <property type="match status" value="1"/>
</dbReference>
<accession>A0A4R1L1Z6</accession>
<dbReference type="EMBL" id="SMGJ01000001">
    <property type="protein sequence ID" value="TCK70970.1"/>
    <property type="molecule type" value="Genomic_DNA"/>
</dbReference>
<name>A0A4R1L1Z6_9PAST</name>
<evidence type="ECO:0000256" key="4">
    <source>
        <dbReference type="ARBA" id="ARBA00022452"/>
    </source>
</evidence>
<dbReference type="CDD" id="cd01347">
    <property type="entry name" value="ligand_gated_channel"/>
    <property type="match status" value="1"/>
</dbReference>
<dbReference type="RefSeq" id="WP_132299337.1">
    <property type="nucleotide sequence ID" value="NZ_CP170642.1"/>
</dbReference>
<dbReference type="PROSITE" id="PS01156">
    <property type="entry name" value="TONB_DEPENDENT_REC_2"/>
    <property type="match status" value="1"/>
</dbReference>
<dbReference type="InterPro" id="IPR037066">
    <property type="entry name" value="Plug_dom_sf"/>
</dbReference>
<evidence type="ECO:0000313" key="20">
    <source>
        <dbReference type="Proteomes" id="UP000295496"/>
    </source>
</evidence>
<evidence type="ECO:0000256" key="14">
    <source>
        <dbReference type="RuleBase" id="RU003357"/>
    </source>
</evidence>
<evidence type="ECO:0000256" key="13">
    <source>
        <dbReference type="PROSITE-ProRule" id="PRU10144"/>
    </source>
</evidence>
<dbReference type="GO" id="GO:0009279">
    <property type="term" value="C:cell outer membrane"/>
    <property type="evidence" value="ECO:0007669"/>
    <property type="project" value="UniProtKB-SubCell"/>
</dbReference>
<evidence type="ECO:0000256" key="5">
    <source>
        <dbReference type="ARBA" id="ARBA00022692"/>
    </source>
</evidence>
<evidence type="ECO:0000313" key="19">
    <source>
        <dbReference type="EMBL" id="TCK70970.1"/>
    </source>
</evidence>
<dbReference type="PROSITE" id="PS52016">
    <property type="entry name" value="TONB_DEPENDENT_REC_3"/>
    <property type="match status" value="1"/>
</dbReference>
<organism evidence="19 20">
    <name type="scientific">Lonepinella koalarum</name>
    <dbReference type="NCBI Taxonomy" id="53417"/>
    <lineage>
        <taxon>Bacteria</taxon>
        <taxon>Pseudomonadati</taxon>
        <taxon>Pseudomonadota</taxon>
        <taxon>Gammaproteobacteria</taxon>
        <taxon>Pasteurellales</taxon>
        <taxon>Pasteurellaceae</taxon>
        <taxon>Lonepinella</taxon>
    </lineage>
</organism>
<dbReference type="GO" id="GO:0044718">
    <property type="term" value="P:siderophore transmembrane transport"/>
    <property type="evidence" value="ECO:0007669"/>
    <property type="project" value="TreeGrafter"/>
</dbReference>
<keyword evidence="6 16" id="KW-0732">Signal</keyword>
<dbReference type="Pfam" id="PF00593">
    <property type="entry name" value="TonB_dep_Rec_b-barrel"/>
    <property type="match status" value="1"/>
</dbReference>
<comment type="caution">
    <text evidence="19">The sequence shown here is derived from an EMBL/GenBank/DDBJ whole genome shotgun (WGS) entry which is preliminary data.</text>
</comment>
<evidence type="ECO:0000256" key="7">
    <source>
        <dbReference type="ARBA" id="ARBA00022737"/>
    </source>
</evidence>
<evidence type="ECO:0000256" key="6">
    <source>
        <dbReference type="ARBA" id="ARBA00022729"/>
    </source>
</evidence>
<keyword evidence="20" id="KW-1185">Reference proteome</keyword>
<dbReference type="InterPro" id="IPR000531">
    <property type="entry name" value="Beta-barrel_TonB"/>
</dbReference>
<feature type="short sequence motif" description="TonB C-terminal box" evidence="13">
    <location>
        <begin position="641"/>
        <end position="658"/>
    </location>
</feature>
<proteinExistence type="inferred from homology"/>
<dbReference type="GO" id="GO:0015344">
    <property type="term" value="F:siderophore uptake transmembrane transporter activity"/>
    <property type="evidence" value="ECO:0007669"/>
    <property type="project" value="TreeGrafter"/>
</dbReference>
<dbReference type="Proteomes" id="UP000295496">
    <property type="component" value="Unassembled WGS sequence"/>
</dbReference>
<evidence type="ECO:0000256" key="3">
    <source>
        <dbReference type="ARBA" id="ARBA00022448"/>
    </source>
</evidence>
<dbReference type="InterPro" id="IPR012910">
    <property type="entry name" value="Plug_dom"/>
</dbReference>
<dbReference type="PANTHER" id="PTHR30069:SF29">
    <property type="entry name" value="HEMOGLOBIN AND HEMOGLOBIN-HAPTOGLOBIN-BINDING PROTEIN 1-RELATED"/>
    <property type="match status" value="1"/>
</dbReference>
<feature type="domain" description="TonB-dependent receptor-like beta-barrel" evidence="17">
    <location>
        <begin position="191"/>
        <end position="632"/>
    </location>
</feature>
<dbReference type="InterPro" id="IPR010917">
    <property type="entry name" value="TonB_rcpt_CS"/>
</dbReference>
<feature type="chain" id="PRO_5030099178" evidence="16">
    <location>
        <begin position="22"/>
        <end position="658"/>
    </location>
</feature>
<dbReference type="OrthoDB" id="9760494at2"/>
<evidence type="ECO:0000259" key="18">
    <source>
        <dbReference type="Pfam" id="PF07715"/>
    </source>
</evidence>
<keyword evidence="10 19" id="KW-0675">Receptor</keyword>
<protein>
    <submittedName>
        <fullName evidence="19">Iron complex outermembrane receptor protein</fullName>
    </submittedName>
</protein>